<keyword evidence="2" id="KW-1185">Reference proteome</keyword>
<protein>
    <submittedName>
        <fullName evidence="1">DUF2487 family protein</fullName>
    </submittedName>
</protein>
<name>A0A859FFU3_9BACI</name>
<dbReference type="RefSeq" id="WP_176009142.1">
    <property type="nucleotide sequence ID" value="NZ_CP041372.2"/>
</dbReference>
<organism evidence="1 2">
    <name type="scientific">Paenalkalicoccus suaedae</name>
    <dbReference type="NCBI Taxonomy" id="2592382"/>
    <lineage>
        <taxon>Bacteria</taxon>
        <taxon>Bacillati</taxon>
        <taxon>Bacillota</taxon>
        <taxon>Bacilli</taxon>
        <taxon>Bacillales</taxon>
        <taxon>Bacillaceae</taxon>
        <taxon>Paenalkalicoccus</taxon>
    </lineage>
</organism>
<dbReference type="Pfam" id="PF10673">
    <property type="entry name" value="DUF2487"/>
    <property type="match status" value="1"/>
</dbReference>
<dbReference type="KEGG" id="psua:FLK61_30800"/>
<reference evidence="2" key="1">
    <citation type="submission" date="2019-07" db="EMBL/GenBank/DDBJ databases">
        <title>Bacillus alkalisoli sp. nov. isolated from saline soil.</title>
        <authorList>
            <person name="Sun J.-Q."/>
            <person name="Xu L."/>
        </authorList>
    </citation>
    <scope>NUCLEOTIDE SEQUENCE [LARGE SCALE GENOMIC DNA]</scope>
    <source>
        <strain evidence="2">M4U3P1</strain>
    </source>
</reference>
<sequence length="154" mass="17897">MKWIESDYKTFVKAKEYVDTVIIPLIPVEAGRNQADSVRMSEFTGFLTDYLERQFMGRLLLTPAFTYLPTEEKDALQKRAESFASHFKDASLPHVFFVTADMAWRHLIEPEVGELIWIPSFSVADMEAAKRQQAFEQQAKQIIPLFTEKWNDTK</sequence>
<dbReference type="InterPro" id="IPR019615">
    <property type="entry name" value="DUF2487"/>
</dbReference>
<evidence type="ECO:0000313" key="2">
    <source>
        <dbReference type="Proteomes" id="UP000318138"/>
    </source>
</evidence>
<proteinExistence type="predicted"/>
<evidence type="ECO:0000313" key="1">
    <source>
        <dbReference type="EMBL" id="QKS71106.1"/>
    </source>
</evidence>
<accession>A0A859FFU3</accession>
<dbReference type="AlphaFoldDB" id="A0A859FFU3"/>
<gene>
    <name evidence="1" type="ORF">FLK61_30800</name>
</gene>
<dbReference type="Proteomes" id="UP000318138">
    <property type="component" value="Chromosome"/>
</dbReference>
<dbReference type="EMBL" id="CP041372">
    <property type="protein sequence ID" value="QKS71106.1"/>
    <property type="molecule type" value="Genomic_DNA"/>
</dbReference>